<gene>
    <name evidence="2" type="ORF">Bpfe_016560</name>
</gene>
<organism evidence="2 3">
    <name type="scientific">Biomphalaria pfeifferi</name>
    <name type="common">Bloodfluke planorb</name>
    <name type="synonym">Freshwater snail</name>
    <dbReference type="NCBI Taxonomy" id="112525"/>
    <lineage>
        <taxon>Eukaryota</taxon>
        <taxon>Metazoa</taxon>
        <taxon>Spiralia</taxon>
        <taxon>Lophotrochozoa</taxon>
        <taxon>Mollusca</taxon>
        <taxon>Gastropoda</taxon>
        <taxon>Heterobranchia</taxon>
        <taxon>Euthyneura</taxon>
        <taxon>Panpulmonata</taxon>
        <taxon>Hygrophila</taxon>
        <taxon>Lymnaeoidea</taxon>
        <taxon>Planorbidae</taxon>
        <taxon>Biomphalaria</taxon>
    </lineage>
</organism>
<feature type="transmembrane region" description="Helical" evidence="1">
    <location>
        <begin position="15"/>
        <end position="39"/>
    </location>
</feature>
<protein>
    <submittedName>
        <fullName evidence="2">Uncharacterized protein</fullName>
    </submittedName>
</protein>
<accession>A0AAD8BHV3</accession>
<evidence type="ECO:0000313" key="3">
    <source>
        <dbReference type="Proteomes" id="UP001233172"/>
    </source>
</evidence>
<keyword evidence="3" id="KW-1185">Reference proteome</keyword>
<reference evidence="2" key="2">
    <citation type="submission" date="2023-04" db="EMBL/GenBank/DDBJ databases">
        <authorList>
            <person name="Bu L."/>
            <person name="Lu L."/>
            <person name="Laidemitt M.R."/>
            <person name="Zhang S.M."/>
            <person name="Mutuku M."/>
            <person name="Mkoji G."/>
            <person name="Steinauer M."/>
            <person name="Loker E.S."/>
        </authorList>
    </citation>
    <scope>NUCLEOTIDE SEQUENCE</scope>
    <source>
        <strain evidence="2">KasaAsao</strain>
        <tissue evidence="2">Whole Snail</tissue>
    </source>
</reference>
<dbReference type="AlphaFoldDB" id="A0AAD8BHV3"/>
<evidence type="ECO:0000256" key="1">
    <source>
        <dbReference type="SAM" id="Phobius"/>
    </source>
</evidence>
<keyword evidence="1" id="KW-0472">Membrane</keyword>
<dbReference type="PROSITE" id="PS51257">
    <property type="entry name" value="PROKAR_LIPOPROTEIN"/>
    <property type="match status" value="1"/>
</dbReference>
<keyword evidence="1" id="KW-1133">Transmembrane helix</keyword>
<keyword evidence="1" id="KW-0812">Transmembrane</keyword>
<dbReference type="EMBL" id="JASAOG010000081">
    <property type="protein sequence ID" value="KAK0054069.1"/>
    <property type="molecule type" value="Genomic_DNA"/>
</dbReference>
<sequence length="79" mass="8129">MGWIRAVAAAGPDGWIIFGYVVAGIVGLSILACIASCLASLCCTNNKVDVVQNKPTEIGRVQNPAVFATSASRANVPPI</sequence>
<proteinExistence type="predicted"/>
<reference evidence="2" key="1">
    <citation type="journal article" date="2023" name="PLoS Negl. Trop. Dis.">
        <title>A genome sequence for Biomphalaria pfeifferi, the major vector snail for the human-infecting parasite Schistosoma mansoni.</title>
        <authorList>
            <person name="Bu L."/>
            <person name="Lu L."/>
            <person name="Laidemitt M.R."/>
            <person name="Zhang S.M."/>
            <person name="Mutuku M."/>
            <person name="Mkoji G."/>
            <person name="Steinauer M."/>
            <person name="Loker E.S."/>
        </authorList>
    </citation>
    <scope>NUCLEOTIDE SEQUENCE</scope>
    <source>
        <strain evidence="2">KasaAsao</strain>
    </source>
</reference>
<dbReference type="Proteomes" id="UP001233172">
    <property type="component" value="Unassembled WGS sequence"/>
</dbReference>
<name>A0AAD8BHV3_BIOPF</name>
<comment type="caution">
    <text evidence="2">The sequence shown here is derived from an EMBL/GenBank/DDBJ whole genome shotgun (WGS) entry which is preliminary data.</text>
</comment>
<evidence type="ECO:0000313" key="2">
    <source>
        <dbReference type="EMBL" id="KAK0054069.1"/>
    </source>
</evidence>